<dbReference type="InterPro" id="IPR029058">
    <property type="entry name" value="AB_hydrolase_fold"/>
</dbReference>
<dbReference type="Proteomes" id="UP001194746">
    <property type="component" value="Unassembled WGS sequence"/>
</dbReference>
<evidence type="ECO:0000313" key="2">
    <source>
        <dbReference type="EMBL" id="KAF9894234.1"/>
    </source>
</evidence>
<evidence type="ECO:0000313" key="3">
    <source>
        <dbReference type="Proteomes" id="UP001194746"/>
    </source>
</evidence>
<name>A0AAD4CWY2_ASPNN</name>
<evidence type="ECO:0008006" key="4">
    <source>
        <dbReference type="Google" id="ProtNLM"/>
    </source>
</evidence>
<accession>A0AAD4CWY2</accession>
<proteinExistence type="predicted"/>
<protein>
    <recommendedName>
        <fullName evidence="4">Toxin biosynthesis protein</fullName>
    </recommendedName>
</protein>
<dbReference type="SUPFAM" id="SSF53474">
    <property type="entry name" value="alpha/beta-Hydrolases"/>
    <property type="match status" value="1"/>
</dbReference>
<comment type="caution">
    <text evidence="2">The sequence shown here is derived from an EMBL/GenBank/DDBJ whole genome shotgun (WGS) entry which is preliminary data.</text>
</comment>
<sequence>MTRPIFGLAHSMGAPQLLHAALTHPRLFHAQILIEPVLYDAAPAPTVHGPVHGAVRRRDRWVDRDALEVYVRDSPLYRSWDPRCRDRWMEYGVREVVGPIAMGGFDFGSGTGSGSGEHNTEVVLVTPRHQEAFTLTRPVDGAVQRRKTPSSSSSSSSSAELDLAIQRGASKYPLMQAEPMVVFHNLGFLKPAVLFMYGELSVFLKAGGLRERAMERTGRGVLGSGGVNQGRVKREDIENAGHMAPVEQPAVIARKAGGWIAREVQRWEEDLRRVEGEWKGKTGEERRMLDEEFLDGLGLGEKEKKMMMKL</sequence>
<dbReference type="EMBL" id="VCAU01000004">
    <property type="protein sequence ID" value="KAF9894234.1"/>
    <property type="molecule type" value="Genomic_DNA"/>
</dbReference>
<reference evidence="2" key="1">
    <citation type="journal article" date="2019" name="Beilstein J. Org. Chem.">
        <title>Nanangenines: drimane sesquiterpenoids as the dominant metabolite cohort of a novel Australian fungus, Aspergillus nanangensis.</title>
        <authorList>
            <person name="Lacey H.J."/>
            <person name="Gilchrist C.L.M."/>
            <person name="Crombie A."/>
            <person name="Kalaitzis J.A."/>
            <person name="Vuong D."/>
            <person name="Rutledge P.J."/>
            <person name="Turner P."/>
            <person name="Pitt J.I."/>
            <person name="Lacey E."/>
            <person name="Chooi Y.H."/>
            <person name="Piggott A.M."/>
        </authorList>
    </citation>
    <scope>NUCLEOTIDE SEQUENCE</scope>
    <source>
        <strain evidence="2">MST-FP2251</strain>
    </source>
</reference>
<dbReference type="Gene3D" id="3.40.50.1820">
    <property type="entry name" value="alpha/beta hydrolase"/>
    <property type="match status" value="1"/>
</dbReference>
<feature type="region of interest" description="Disordered" evidence="1">
    <location>
        <begin position="138"/>
        <end position="160"/>
    </location>
</feature>
<gene>
    <name evidence="2" type="ORF">FE257_007736</name>
</gene>
<keyword evidence="3" id="KW-1185">Reference proteome</keyword>
<evidence type="ECO:0000256" key="1">
    <source>
        <dbReference type="SAM" id="MobiDB-lite"/>
    </source>
</evidence>
<dbReference type="AlphaFoldDB" id="A0AAD4CWY2"/>
<reference evidence="2" key="2">
    <citation type="submission" date="2020-02" db="EMBL/GenBank/DDBJ databases">
        <authorList>
            <person name="Gilchrist C.L.M."/>
            <person name="Chooi Y.-H."/>
        </authorList>
    </citation>
    <scope>NUCLEOTIDE SEQUENCE</scope>
    <source>
        <strain evidence="2">MST-FP2251</strain>
    </source>
</reference>
<organism evidence="2 3">
    <name type="scientific">Aspergillus nanangensis</name>
    <dbReference type="NCBI Taxonomy" id="2582783"/>
    <lineage>
        <taxon>Eukaryota</taxon>
        <taxon>Fungi</taxon>
        <taxon>Dikarya</taxon>
        <taxon>Ascomycota</taxon>
        <taxon>Pezizomycotina</taxon>
        <taxon>Eurotiomycetes</taxon>
        <taxon>Eurotiomycetidae</taxon>
        <taxon>Eurotiales</taxon>
        <taxon>Aspergillaceae</taxon>
        <taxon>Aspergillus</taxon>
        <taxon>Aspergillus subgen. Circumdati</taxon>
    </lineage>
</organism>